<reference evidence="2" key="1">
    <citation type="journal article" date="2014" name="Int. J. Syst. Evol. Microbiol.">
        <title>Complete genome sequence of Corynebacterium casei LMG S-19264T (=DSM 44701T), isolated from a smear-ripened cheese.</title>
        <authorList>
            <consortium name="US DOE Joint Genome Institute (JGI-PGF)"/>
            <person name="Walter F."/>
            <person name="Albersmeier A."/>
            <person name="Kalinowski J."/>
            <person name="Ruckert C."/>
        </authorList>
    </citation>
    <scope>NUCLEOTIDE SEQUENCE</scope>
    <source>
        <strain evidence="2">KCTC 32337</strain>
    </source>
</reference>
<name>A0A8H9ICD5_9ALTE</name>
<dbReference type="Proteomes" id="UP000622604">
    <property type="component" value="Unassembled WGS sequence"/>
</dbReference>
<dbReference type="EMBL" id="BMZC01000012">
    <property type="protein sequence ID" value="GGZ75017.1"/>
    <property type="molecule type" value="Genomic_DNA"/>
</dbReference>
<organism evidence="2 3">
    <name type="scientific">Paraglaciecola chathamensis</name>
    <dbReference type="NCBI Taxonomy" id="368405"/>
    <lineage>
        <taxon>Bacteria</taxon>
        <taxon>Pseudomonadati</taxon>
        <taxon>Pseudomonadota</taxon>
        <taxon>Gammaproteobacteria</taxon>
        <taxon>Alteromonadales</taxon>
        <taxon>Alteromonadaceae</taxon>
        <taxon>Paraglaciecola</taxon>
    </lineage>
</organism>
<dbReference type="PANTHER" id="PTHR35519">
    <property type="entry name" value="MEMBRANE PROTEINS"/>
    <property type="match status" value="1"/>
</dbReference>
<dbReference type="Pfam" id="PF13430">
    <property type="entry name" value="DUF4112"/>
    <property type="match status" value="1"/>
</dbReference>
<keyword evidence="1" id="KW-0812">Transmembrane</keyword>
<dbReference type="AlphaFoldDB" id="A0A8H9ICD5"/>
<dbReference type="RefSeq" id="WP_013752628.1">
    <property type="nucleotide sequence ID" value="NZ_BMZC01000012.1"/>
</dbReference>
<protein>
    <recommendedName>
        <fullName evidence="4">DUF4112 domain-containing protein</fullName>
    </recommendedName>
</protein>
<dbReference type="PANTHER" id="PTHR35519:SF2">
    <property type="entry name" value="PH DOMAIN PROTEIN"/>
    <property type="match status" value="1"/>
</dbReference>
<sequence>MANSSEIKAPHALRRAQKLAHMLDTAVGIPFTKIRFGLDSLLGLIPGVGDLVTVGLSAHIIHLAGQMGAPMSLRAAMVKNAVFDFLIGLIPFVGDISDIFYKGNRKNIRLLETWWVSTHHQQLKNQTAEMVDKWEKETTKGKYD</sequence>
<accession>A0A8H9ICD5</accession>
<reference evidence="2" key="2">
    <citation type="submission" date="2020-09" db="EMBL/GenBank/DDBJ databases">
        <authorList>
            <person name="Sun Q."/>
            <person name="Kim S."/>
        </authorList>
    </citation>
    <scope>NUCLEOTIDE SEQUENCE</scope>
    <source>
        <strain evidence="2">KCTC 32337</strain>
    </source>
</reference>
<evidence type="ECO:0000313" key="2">
    <source>
        <dbReference type="EMBL" id="GGZ75017.1"/>
    </source>
</evidence>
<evidence type="ECO:0000313" key="3">
    <source>
        <dbReference type="Proteomes" id="UP000622604"/>
    </source>
</evidence>
<evidence type="ECO:0000256" key="1">
    <source>
        <dbReference type="SAM" id="Phobius"/>
    </source>
</evidence>
<gene>
    <name evidence="2" type="ORF">GCM10011274_36510</name>
</gene>
<dbReference type="InterPro" id="IPR025187">
    <property type="entry name" value="DUF4112"/>
</dbReference>
<feature type="transmembrane region" description="Helical" evidence="1">
    <location>
        <begin position="41"/>
        <end position="61"/>
    </location>
</feature>
<keyword evidence="1" id="KW-0472">Membrane</keyword>
<comment type="caution">
    <text evidence="2">The sequence shown here is derived from an EMBL/GenBank/DDBJ whole genome shotgun (WGS) entry which is preliminary data.</text>
</comment>
<keyword evidence="1" id="KW-1133">Transmembrane helix</keyword>
<feature type="transmembrane region" description="Helical" evidence="1">
    <location>
        <begin position="81"/>
        <end position="101"/>
    </location>
</feature>
<proteinExistence type="predicted"/>
<evidence type="ECO:0008006" key="4">
    <source>
        <dbReference type="Google" id="ProtNLM"/>
    </source>
</evidence>